<dbReference type="RefSeq" id="WP_118428929.1">
    <property type="nucleotide sequence ID" value="NZ_QRZL01000001.1"/>
</dbReference>
<sequence>MKKNIAIIGAGAYASYAASVIYDVHPEWNVHIFEVGDKKIKTQDEIGFTSKIINNRYDALTKGRYFGFGGATAKWGGQILTFSKNDFIDPDRYLSEIIELNEKYRNNIFKKIGIENNVSEMILDNGMYAKVGVWLDYFHRNLFYLFGVDKYKNVTLHPYCRVTKILYNGTKVEGFQYIENSEYKIASNYDFFFLSAGAFESTRIMMVSGLQSLTKVEFSDHIAKKIFKIKGTTKIGKVDMQFKIKKFSFITTRIIGEKDGVSYFGYPSFNSEFPLFQNLKKLLFNHHFSLGLVGAIIKDLPNAVRFVWNYFIKHKLYVYKNEWYLVLHMENPRGHGNVFLADELDKFRQPGLAISFSISEKSEAIFNSVTKMFDKMLTDDKIEHYLIDEAVHTEKFEDEYHPFGLYSDFDSVEDYFNQFDNMLVVHSGVLPRAGGINSTSAVFPLLEEFIRYYM</sequence>
<dbReference type="SUPFAM" id="SSF51905">
    <property type="entry name" value="FAD/NAD(P)-binding domain"/>
    <property type="match status" value="1"/>
</dbReference>
<dbReference type="EMBL" id="QRZL01000001">
    <property type="protein sequence ID" value="RGV81406.1"/>
    <property type="molecule type" value="Genomic_DNA"/>
</dbReference>
<dbReference type="InterPro" id="IPR036188">
    <property type="entry name" value="FAD/NAD-bd_sf"/>
</dbReference>
<evidence type="ECO:0000313" key="1">
    <source>
        <dbReference type="EMBL" id="RGV81406.1"/>
    </source>
</evidence>
<accession>A0A412ZKH6</accession>
<comment type="caution">
    <text evidence="1">The sequence shown here is derived from an EMBL/GenBank/DDBJ whole genome shotgun (WGS) entry which is preliminary data.</text>
</comment>
<evidence type="ECO:0000313" key="2">
    <source>
        <dbReference type="Proteomes" id="UP000283678"/>
    </source>
</evidence>
<proteinExistence type="predicted"/>
<dbReference type="AlphaFoldDB" id="A0A412ZKH6"/>
<name>A0A412ZKH6_9BACT</name>
<organism evidence="1 2">
    <name type="scientific">Phocaeicola dorei</name>
    <dbReference type="NCBI Taxonomy" id="357276"/>
    <lineage>
        <taxon>Bacteria</taxon>
        <taxon>Pseudomonadati</taxon>
        <taxon>Bacteroidota</taxon>
        <taxon>Bacteroidia</taxon>
        <taxon>Bacteroidales</taxon>
        <taxon>Bacteroidaceae</taxon>
        <taxon>Phocaeicola</taxon>
    </lineage>
</organism>
<gene>
    <name evidence="1" type="ORF">DWW04_01580</name>
</gene>
<dbReference type="Proteomes" id="UP000283678">
    <property type="component" value="Unassembled WGS sequence"/>
</dbReference>
<reference evidence="1 2" key="1">
    <citation type="submission" date="2018-08" db="EMBL/GenBank/DDBJ databases">
        <title>A genome reference for cultivated species of the human gut microbiota.</title>
        <authorList>
            <person name="Zou Y."/>
            <person name="Xue W."/>
            <person name="Luo G."/>
        </authorList>
    </citation>
    <scope>NUCLEOTIDE SEQUENCE [LARGE SCALE GENOMIC DNA]</scope>
    <source>
        <strain evidence="1 2">AF14-1AC</strain>
    </source>
</reference>
<dbReference type="Gene3D" id="3.50.50.60">
    <property type="entry name" value="FAD/NAD(P)-binding domain"/>
    <property type="match status" value="1"/>
</dbReference>
<protein>
    <submittedName>
        <fullName evidence="1">Uncharacterized protein</fullName>
    </submittedName>
</protein>